<reference evidence="6" key="1">
    <citation type="submission" date="2016-09" db="EMBL/GenBank/DDBJ databases">
        <title>Terpenoid biosynthesis gene clone.</title>
        <authorList>
            <person name="Wang Y."/>
            <person name="Wang J."/>
            <person name="Yang M.Y."/>
        </authorList>
    </citation>
    <scope>NUCLEOTIDE SEQUENCE</scope>
</reference>
<protein>
    <submittedName>
        <fullName evidence="6">(-)-germacrene D synthase</fullName>
    </submittedName>
</protein>
<dbReference type="Pfam" id="PF01397">
    <property type="entry name" value="Terpene_synth"/>
    <property type="match status" value="1"/>
</dbReference>
<name>A0A286QZ39_9POAL</name>
<evidence type="ECO:0000256" key="3">
    <source>
        <dbReference type="ARBA" id="ARBA00022723"/>
    </source>
</evidence>
<dbReference type="SUPFAM" id="SSF48576">
    <property type="entry name" value="Terpenoid synthases"/>
    <property type="match status" value="1"/>
</dbReference>
<organism evidence="6">
    <name type="scientific">Indosasa hispida</name>
    <dbReference type="NCBI Taxonomy" id="548149"/>
    <lineage>
        <taxon>Eukaryota</taxon>
        <taxon>Viridiplantae</taxon>
        <taxon>Streptophyta</taxon>
        <taxon>Embryophyta</taxon>
        <taxon>Tracheophyta</taxon>
        <taxon>Spermatophyta</taxon>
        <taxon>Magnoliopsida</taxon>
        <taxon>Liliopsida</taxon>
        <taxon>Poales</taxon>
        <taxon>Poaceae</taxon>
        <taxon>BOP clade</taxon>
        <taxon>Bambusoideae</taxon>
        <taxon>Arundinarodae</taxon>
        <taxon>Arundinarieae</taxon>
        <taxon>Arundinariinae</taxon>
        <taxon>Indosasa</taxon>
    </lineage>
</organism>
<keyword evidence="3" id="KW-0479">Metal-binding</keyword>
<dbReference type="InterPro" id="IPR044814">
    <property type="entry name" value="Terpene_cyclase_plant_C1"/>
</dbReference>
<dbReference type="GO" id="GO:0016102">
    <property type="term" value="P:diterpenoid biosynthetic process"/>
    <property type="evidence" value="ECO:0007669"/>
    <property type="project" value="InterPro"/>
</dbReference>
<dbReference type="InterPro" id="IPR001906">
    <property type="entry name" value="Terpene_synth_N"/>
</dbReference>
<dbReference type="CDD" id="cd00684">
    <property type="entry name" value="Terpene_cyclase_plant_C1"/>
    <property type="match status" value="1"/>
</dbReference>
<evidence type="ECO:0000259" key="5">
    <source>
        <dbReference type="Pfam" id="PF03936"/>
    </source>
</evidence>
<evidence type="ECO:0000313" key="6">
    <source>
        <dbReference type="EMBL" id="ASU91354.1"/>
    </source>
</evidence>
<dbReference type="GO" id="GO:0010333">
    <property type="term" value="F:terpene synthase activity"/>
    <property type="evidence" value="ECO:0007669"/>
    <property type="project" value="InterPro"/>
</dbReference>
<dbReference type="GO" id="GO:0000287">
    <property type="term" value="F:magnesium ion binding"/>
    <property type="evidence" value="ECO:0007669"/>
    <property type="project" value="InterPro"/>
</dbReference>
<dbReference type="InterPro" id="IPR008930">
    <property type="entry name" value="Terpenoid_cyclase/PrenylTrfase"/>
</dbReference>
<dbReference type="InterPro" id="IPR034741">
    <property type="entry name" value="Terpene_cyclase-like_1_C"/>
</dbReference>
<dbReference type="InterPro" id="IPR036965">
    <property type="entry name" value="Terpene_synth_N_sf"/>
</dbReference>
<dbReference type="SUPFAM" id="SSF48239">
    <property type="entry name" value="Terpenoid cyclases/Protein prenyltransferases"/>
    <property type="match status" value="1"/>
</dbReference>
<dbReference type="InterPro" id="IPR050148">
    <property type="entry name" value="Terpene_synthase-like"/>
</dbReference>
<dbReference type="PANTHER" id="PTHR31225">
    <property type="entry name" value="OS04G0344100 PROTEIN-RELATED"/>
    <property type="match status" value="1"/>
</dbReference>
<dbReference type="Gene3D" id="1.50.10.130">
    <property type="entry name" value="Terpene synthase, N-terminal domain"/>
    <property type="match status" value="1"/>
</dbReference>
<evidence type="ECO:0000256" key="2">
    <source>
        <dbReference type="ARBA" id="ARBA00001946"/>
    </source>
</evidence>
<dbReference type="AlphaFoldDB" id="A0A286QZ39"/>
<comment type="cofactor">
    <cofactor evidence="2">
        <name>Mg(2+)</name>
        <dbReference type="ChEBI" id="CHEBI:18420"/>
    </cofactor>
</comment>
<proteinExistence type="evidence at transcript level"/>
<sequence>MEQQNPKRPSTVKPEDSKWTAYFIDPRPLPCSHQPETMIKEKRDELTRKVRCMIKEYISNKNGLSEGMKTVDAVERLGVGYHFEQEIAMFMQLLNTTPVGDDDLSAVALRFRLLRQHHYNIPCDVSESFKDENGDFKDALRSDVDALLSLYEAAHLGKCDEDLLSRAVVFTTDCLSSLANGGQLPEPILEKVQHALTSPTQRRMKRLEAKLYISIYEKDEESNQDILELAKLDFHILQMMHRDEVKSISLWYKDLNPGSMLGEYIRERPVECYFWALGVFYEPQYSKARLMLAKLINLFSFFDDTYDSYGTLEELHLFNQAVQSWDEEGAKRIGKCFGYVMSILSKTLEEFVADGASPLGIDCTKETIKKVSKCMLQEVIWREEGQVPPVHDHLKATTITTSYWPLACISFVGMGARDDVFTWARSFPKIIENSAMISRLMDDISGHECEKERSNVSTAIDCYVKEHGVTVEQAKETLSCLAEEQWKSINQEFLSNIIIPVPLLTRVINLARVMESLYKKIDGYTHCSEIFDYIDKVLDKCVHH</sequence>
<dbReference type="InterPro" id="IPR008949">
    <property type="entry name" value="Isoprenoid_synthase_dom_sf"/>
</dbReference>
<dbReference type="EMBL" id="KX819310">
    <property type="protein sequence ID" value="ASU91354.1"/>
    <property type="molecule type" value="mRNA"/>
</dbReference>
<dbReference type="SFLD" id="SFLDG01019">
    <property type="entry name" value="Terpene_Cyclase_Like_1_C_Termi"/>
    <property type="match status" value="1"/>
</dbReference>
<evidence type="ECO:0000259" key="4">
    <source>
        <dbReference type="Pfam" id="PF01397"/>
    </source>
</evidence>
<comment type="cofactor">
    <cofactor evidence="1">
        <name>Mn(2+)</name>
        <dbReference type="ChEBI" id="CHEBI:29035"/>
    </cofactor>
</comment>
<feature type="domain" description="Terpene synthase N-terminal" evidence="4">
    <location>
        <begin position="19"/>
        <end position="196"/>
    </location>
</feature>
<accession>A0A286QZ39</accession>
<dbReference type="PANTHER" id="PTHR31225:SF216">
    <property type="entry name" value="TERPENE SYNTHASE"/>
    <property type="match status" value="1"/>
</dbReference>
<evidence type="ECO:0000256" key="1">
    <source>
        <dbReference type="ARBA" id="ARBA00001936"/>
    </source>
</evidence>
<dbReference type="Pfam" id="PF03936">
    <property type="entry name" value="Terpene_synth_C"/>
    <property type="match status" value="1"/>
</dbReference>
<feature type="domain" description="Terpene synthase metal-binding" evidence="5">
    <location>
        <begin position="253"/>
        <end position="487"/>
    </location>
</feature>
<gene>
    <name evidence="6" type="primary">TPS1</name>
</gene>
<dbReference type="InterPro" id="IPR005630">
    <property type="entry name" value="Terpene_synthase_metal-bd"/>
</dbReference>
<dbReference type="Gene3D" id="1.10.600.10">
    <property type="entry name" value="Farnesyl Diphosphate Synthase"/>
    <property type="match status" value="1"/>
</dbReference>
<dbReference type="SFLD" id="SFLDS00005">
    <property type="entry name" value="Isoprenoid_Synthase_Type_I"/>
    <property type="match status" value="1"/>
</dbReference>